<dbReference type="AlphaFoldDB" id="A0A926ZEW8"/>
<evidence type="ECO:0000313" key="3">
    <source>
        <dbReference type="Proteomes" id="UP000641646"/>
    </source>
</evidence>
<dbReference type="Pfam" id="PF14082">
    <property type="entry name" value="SduA_C"/>
    <property type="match status" value="1"/>
</dbReference>
<dbReference type="RefSeq" id="WP_190462151.1">
    <property type="nucleotide sequence ID" value="NZ_JACJPW010000006.1"/>
</dbReference>
<evidence type="ECO:0000259" key="1">
    <source>
        <dbReference type="Pfam" id="PF14082"/>
    </source>
</evidence>
<dbReference type="EMBL" id="JACJPW010000006">
    <property type="protein sequence ID" value="MBD2180200.1"/>
    <property type="molecule type" value="Genomic_DNA"/>
</dbReference>
<dbReference type="InterPro" id="IPR025359">
    <property type="entry name" value="SduA_C"/>
</dbReference>
<comment type="caution">
    <text evidence="2">The sequence shown here is derived from an EMBL/GenBank/DDBJ whole genome shotgun (WGS) entry which is preliminary data.</text>
</comment>
<reference evidence="2" key="2">
    <citation type="submission" date="2020-08" db="EMBL/GenBank/DDBJ databases">
        <authorList>
            <person name="Chen M."/>
            <person name="Teng W."/>
            <person name="Zhao L."/>
            <person name="Hu C."/>
            <person name="Zhou Y."/>
            <person name="Han B."/>
            <person name="Song L."/>
            <person name="Shu W."/>
        </authorList>
    </citation>
    <scope>NUCLEOTIDE SEQUENCE</scope>
    <source>
        <strain evidence="2">FACHB-1375</strain>
    </source>
</reference>
<feature type="domain" description="Shedu protein SduA C-terminal" evidence="1">
    <location>
        <begin position="33"/>
        <end position="193"/>
    </location>
</feature>
<gene>
    <name evidence="2" type="ORF">H6G03_03560</name>
</gene>
<name>A0A926ZEW8_9CYAN</name>
<reference evidence="2" key="1">
    <citation type="journal article" date="2015" name="ISME J.">
        <title>Draft Genome Sequence of Streptomyces incarnatus NRRL8089, which Produces the Nucleoside Antibiotic Sinefungin.</title>
        <authorList>
            <person name="Oshima K."/>
            <person name="Hattori M."/>
            <person name="Shimizu H."/>
            <person name="Fukuda K."/>
            <person name="Nemoto M."/>
            <person name="Inagaki K."/>
            <person name="Tamura T."/>
        </authorList>
    </citation>
    <scope>NUCLEOTIDE SEQUENCE</scope>
    <source>
        <strain evidence="2">FACHB-1375</strain>
    </source>
</reference>
<sequence length="214" mass="25411">MKSFSALEFDVRICRSQISDLQQLLQSRRGLSERDDIIPFFRERQHLSAFLSCYNPNIIRRDRIAFEYDIFGDFACDLAVGDYVNKSYCFVEFEEAAANSIFLGKPGRSTPEWSPRFERGLSQIIDWFWKLNDLERTDDFENRFNSKTINYIGLLVIGRDESIEIRERRRLEWRQEKTIVNSKHIHCVTYDKLCRDLASYIAQYQFSEQIDNPS</sequence>
<protein>
    <submittedName>
        <fullName evidence="2">DUF4263 domain-containing protein</fullName>
    </submittedName>
</protein>
<dbReference type="Proteomes" id="UP000641646">
    <property type="component" value="Unassembled WGS sequence"/>
</dbReference>
<proteinExistence type="predicted"/>
<keyword evidence="3" id="KW-1185">Reference proteome</keyword>
<accession>A0A926ZEW8</accession>
<evidence type="ECO:0000313" key="2">
    <source>
        <dbReference type="EMBL" id="MBD2180200.1"/>
    </source>
</evidence>
<organism evidence="2 3">
    <name type="scientific">Aerosakkonema funiforme FACHB-1375</name>
    <dbReference type="NCBI Taxonomy" id="2949571"/>
    <lineage>
        <taxon>Bacteria</taxon>
        <taxon>Bacillati</taxon>
        <taxon>Cyanobacteriota</taxon>
        <taxon>Cyanophyceae</taxon>
        <taxon>Oscillatoriophycideae</taxon>
        <taxon>Aerosakkonematales</taxon>
        <taxon>Aerosakkonemataceae</taxon>
        <taxon>Aerosakkonema</taxon>
    </lineage>
</organism>